<evidence type="ECO:0000256" key="1">
    <source>
        <dbReference type="SAM" id="MobiDB-lite"/>
    </source>
</evidence>
<evidence type="ECO:0000313" key="4">
    <source>
        <dbReference type="Proteomes" id="UP001479436"/>
    </source>
</evidence>
<proteinExistence type="predicted"/>
<accession>A0ABR2X1T9</accession>
<organism evidence="3 4">
    <name type="scientific">Basidiobolus ranarum</name>
    <dbReference type="NCBI Taxonomy" id="34480"/>
    <lineage>
        <taxon>Eukaryota</taxon>
        <taxon>Fungi</taxon>
        <taxon>Fungi incertae sedis</taxon>
        <taxon>Zoopagomycota</taxon>
        <taxon>Entomophthoromycotina</taxon>
        <taxon>Basidiobolomycetes</taxon>
        <taxon>Basidiobolales</taxon>
        <taxon>Basidiobolaceae</taxon>
        <taxon>Basidiobolus</taxon>
    </lineage>
</organism>
<dbReference type="Proteomes" id="UP001479436">
    <property type="component" value="Unassembled WGS sequence"/>
</dbReference>
<feature type="region of interest" description="Disordered" evidence="1">
    <location>
        <begin position="80"/>
        <end position="103"/>
    </location>
</feature>
<sequence length="103" mass="11182">MQLRRGLFLLSLVAVALSKRSVNEVRSPGLIKRGILENEQSIDFETREEALGYISGIFSGIPIIEDVVDNILVFITGVGKRKAPVKKPAPPPPPPTAPIVPLE</sequence>
<keyword evidence="2" id="KW-0732">Signal</keyword>
<dbReference type="EMBL" id="JASJQH010000057">
    <property type="protein sequence ID" value="KAK9767740.1"/>
    <property type="molecule type" value="Genomic_DNA"/>
</dbReference>
<name>A0ABR2X1T9_9FUNG</name>
<protein>
    <submittedName>
        <fullName evidence="3">Uncharacterized protein</fullName>
    </submittedName>
</protein>
<reference evidence="3 4" key="1">
    <citation type="submission" date="2023-04" db="EMBL/GenBank/DDBJ databases">
        <title>Genome of Basidiobolus ranarum AG-B5.</title>
        <authorList>
            <person name="Stajich J.E."/>
            <person name="Carter-House D."/>
            <person name="Gryganskyi A."/>
        </authorList>
    </citation>
    <scope>NUCLEOTIDE SEQUENCE [LARGE SCALE GENOMIC DNA]</scope>
    <source>
        <strain evidence="3 4">AG-B5</strain>
    </source>
</reference>
<keyword evidence="4" id="KW-1185">Reference proteome</keyword>
<feature type="chain" id="PRO_5047053961" evidence="2">
    <location>
        <begin position="19"/>
        <end position="103"/>
    </location>
</feature>
<evidence type="ECO:0000256" key="2">
    <source>
        <dbReference type="SAM" id="SignalP"/>
    </source>
</evidence>
<comment type="caution">
    <text evidence="3">The sequence shown here is derived from an EMBL/GenBank/DDBJ whole genome shotgun (WGS) entry which is preliminary data.</text>
</comment>
<gene>
    <name evidence="3" type="ORF">K7432_002215</name>
</gene>
<feature type="compositionally biased region" description="Pro residues" evidence="1">
    <location>
        <begin position="87"/>
        <end position="103"/>
    </location>
</feature>
<evidence type="ECO:0000313" key="3">
    <source>
        <dbReference type="EMBL" id="KAK9767740.1"/>
    </source>
</evidence>
<feature type="signal peptide" evidence="2">
    <location>
        <begin position="1"/>
        <end position="18"/>
    </location>
</feature>